<feature type="region of interest" description="Disordered" evidence="9">
    <location>
        <begin position="352"/>
        <end position="523"/>
    </location>
</feature>
<dbReference type="GO" id="GO:0071011">
    <property type="term" value="C:precatalytic spliceosome"/>
    <property type="evidence" value="ECO:0007669"/>
    <property type="project" value="TreeGrafter"/>
</dbReference>
<feature type="compositionally biased region" description="Basic and acidic residues" evidence="9">
    <location>
        <begin position="360"/>
        <end position="375"/>
    </location>
</feature>
<dbReference type="SMART" id="SM00356">
    <property type="entry name" value="ZnF_C3H1"/>
    <property type="match status" value="1"/>
</dbReference>
<feature type="compositionally biased region" description="Basic and acidic residues" evidence="9">
    <location>
        <begin position="384"/>
        <end position="457"/>
    </location>
</feature>
<keyword evidence="8" id="KW-0863">Zinc-finger</keyword>
<dbReference type="PROSITE" id="PS50102">
    <property type="entry name" value="RRM"/>
    <property type="match status" value="1"/>
</dbReference>
<dbReference type="PROSITE" id="PS50103">
    <property type="entry name" value="ZF_C3H1"/>
    <property type="match status" value="1"/>
</dbReference>
<evidence type="ECO:0000256" key="6">
    <source>
        <dbReference type="ARBA" id="ARBA00023242"/>
    </source>
</evidence>
<evidence type="ECO:0000256" key="3">
    <source>
        <dbReference type="ARBA" id="ARBA00023015"/>
    </source>
</evidence>
<protein>
    <submittedName>
        <fullName evidence="13">Uncharacterized protein</fullName>
    </submittedName>
</protein>
<dbReference type="GO" id="GO:0071013">
    <property type="term" value="C:catalytic step 2 spliceosome"/>
    <property type="evidence" value="ECO:0007669"/>
    <property type="project" value="TreeGrafter"/>
</dbReference>
<dbReference type="PANTHER" id="PTHR45880">
    <property type="entry name" value="RNA-BINDING MOTIF PROTEIN, X-LINKED 2"/>
    <property type="match status" value="1"/>
</dbReference>
<evidence type="ECO:0000256" key="8">
    <source>
        <dbReference type="PROSITE-ProRule" id="PRU00723"/>
    </source>
</evidence>
<gene>
    <name evidence="13" type="ORF">HPP92_016949</name>
</gene>
<keyword evidence="2 7" id="KW-0694">RNA-binding</keyword>
<evidence type="ECO:0000259" key="11">
    <source>
        <dbReference type="PROSITE" id="PS50103"/>
    </source>
</evidence>
<keyword evidence="8" id="KW-0479">Metal-binding</keyword>
<dbReference type="FunFam" id="3.30.730.10:FF:000001">
    <property type="entry name" value="Ethylene-responsive transcription factor 2"/>
    <property type="match status" value="1"/>
</dbReference>
<evidence type="ECO:0000256" key="7">
    <source>
        <dbReference type="PROSITE-ProRule" id="PRU00176"/>
    </source>
</evidence>
<dbReference type="EMBL" id="JADCNL010000008">
    <property type="protein sequence ID" value="KAG0470249.1"/>
    <property type="molecule type" value="Genomic_DNA"/>
</dbReference>
<evidence type="ECO:0000256" key="4">
    <source>
        <dbReference type="ARBA" id="ARBA00023125"/>
    </source>
</evidence>
<accession>A0A835QII4</accession>
<dbReference type="GO" id="GO:0003723">
    <property type="term" value="F:RNA binding"/>
    <property type="evidence" value="ECO:0007669"/>
    <property type="project" value="UniProtKB-UniRule"/>
</dbReference>
<feature type="compositionally biased region" description="Basic and acidic residues" evidence="9">
    <location>
        <begin position="464"/>
        <end position="492"/>
    </location>
</feature>
<evidence type="ECO:0000259" key="12">
    <source>
        <dbReference type="PROSITE" id="PS51032"/>
    </source>
</evidence>
<dbReference type="Pfam" id="PF00642">
    <property type="entry name" value="zf-CCCH"/>
    <property type="match status" value="1"/>
</dbReference>
<evidence type="ECO:0000256" key="9">
    <source>
        <dbReference type="SAM" id="MobiDB-lite"/>
    </source>
</evidence>
<evidence type="ECO:0000313" key="14">
    <source>
        <dbReference type="Proteomes" id="UP000636800"/>
    </source>
</evidence>
<organism evidence="13 14">
    <name type="scientific">Vanilla planifolia</name>
    <name type="common">Vanilla</name>
    <dbReference type="NCBI Taxonomy" id="51239"/>
    <lineage>
        <taxon>Eukaryota</taxon>
        <taxon>Viridiplantae</taxon>
        <taxon>Streptophyta</taxon>
        <taxon>Embryophyta</taxon>
        <taxon>Tracheophyta</taxon>
        <taxon>Spermatophyta</taxon>
        <taxon>Magnoliopsida</taxon>
        <taxon>Liliopsida</taxon>
        <taxon>Asparagales</taxon>
        <taxon>Orchidaceae</taxon>
        <taxon>Vanilloideae</taxon>
        <taxon>Vanilleae</taxon>
        <taxon>Vanilla</taxon>
    </lineage>
</organism>
<dbReference type="AlphaFoldDB" id="A0A835QII4"/>
<keyword evidence="6" id="KW-0539">Nucleus</keyword>
<dbReference type="InterPro" id="IPR000571">
    <property type="entry name" value="Znf_CCCH"/>
</dbReference>
<dbReference type="Proteomes" id="UP000636800">
    <property type="component" value="Unassembled WGS sequence"/>
</dbReference>
<dbReference type="GO" id="GO:0008270">
    <property type="term" value="F:zinc ion binding"/>
    <property type="evidence" value="ECO:0007669"/>
    <property type="project" value="UniProtKB-KW"/>
</dbReference>
<dbReference type="Pfam" id="PF00847">
    <property type="entry name" value="AP2"/>
    <property type="match status" value="1"/>
</dbReference>
<feature type="compositionally biased region" description="Basic and acidic residues" evidence="9">
    <location>
        <begin position="500"/>
        <end position="523"/>
    </location>
</feature>
<dbReference type="InterPro" id="IPR000504">
    <property type="entry name" value="RRM_dom"/>
</dbReference>
<dbReference type="InterPro" id="IPR051847">
    <property type="entry name" value="RNA_proc/Spliceosome_comp"/>
</dbReference>
<evidence type="ECO:0000313" key="13">
    <source>
        <dbReference type="EMBL" id="KAG0470249.1"/>
    </source>
</evidence>
<name>A0A835QII4_VANPL</name>
<feature type="region of interest" description="Disordered" evidence="9">
    <location>
        <begin position="17"/>
        <end position="44"/>
    </location>
</feature>
<keyword evidence="14" id="KW-1185">Reference proteome</keyword>
<dbReference type="PANTHER" id="PTHR45880:SF1">
    <property type="entry name" value="RNA-BINDING MOTIF PROTEIN, X-LINKED 2"/>
    <property type="match status" value="1"/>
</dbReference>
<dbReference type="Gene3D" id="3.30.70.330">
    <property type="match status" value="1"/>
</dbReference>
<dbReference type="SUPFAM" id="SSF54928">
    <property type="entry name" value="RNA-binding domain, RBD"/>
    <property type="match status" value="1"/>
</dbReference>
<feature type="domain" description="RRM" evidence="10">
    <location>
        <begin position="250"/>
        <end position="335"/>
    </location>
</feature>
<dbReference type="InterPro" id="IPR016177">
    <property type="entry name" value="DNA-bd_dom_sf"/>
</dbReference>
<proteinExistence type="predicted"/>
<dbReference type="SMART" id="SM00380">
    <property type="entry name" value="AP2"/>
    <property type="match status" value="1"/>
</dbReference>
<keyword evidence="8" id="KW-0862">Zinc</keyword>
<dbReference type="GO" id="GO:0003700">
    <property type="term" value="F:DNA-binding transcription factor activity"/>
    <property type="evidence" value="ECO:0007669"/>
    <property type="project" value="InterPro"/>
</dbReference>
<dbReference type="GO" id="GO:0000398">
    <property type="term" value="P:mRNA splicing, via spliceosome"/>
    <property type="evidence" value="ECO:0007669"/>
    <property type="project" value="TreeGrafter"/>
</dbReference>
<dbReference type="Pfam" id="PF00076">
    <property type="entry name" value="RRM_1"/>
    <property type="match status" value="1"/>
</dbReference>
<dbReference type="SMART" id="SM00360">
    <property type="entry name" value="RRM"/>
    <property type="match status" value="1"/>
</dbReference>
<keyword evidence="4" id="KW-0238">DNA-binding</keyword>
<dbReference type="InterPro" id="IPR012677">
    <property type="entry name" value="Nucleotide-bd_a/b_plait_sf"/>
</dbReference>
<sequence>MCGGSIISDLIADPSANSSHHLSSVAGLWSDPSLSNPPEFGKRKRERKTLYRGIRRRPWGKWAAEIRDPAKGVRVWLGTFATPEEAARAYDREARRIRGCKAKVNFPNEDPPPPPLPAAADFHSASAAGANEFPCPSYVPRVDDLAANQKELPPTVLEMSALPGPWMQMELRDFAAASGSECGKQSGDSQPLSAGERYKWGRYKGYGLLLRSIEMNPLTLVKRIQKINSTEAALGISEDASWHAKYKDSAYVFVGGIPFDLTEGDLLAVFAEYGEVVDVNLVRDKATGKSRGFAFLAYEDQRSTILAVEKEEEEDEETEKAMREARGVCLAFQRGECNRGSACKFSHDAERHANTGWGTKDSDSRWGHDKFDGSKRHQNSSHAKAMDDDRKPRFPDKDRRHAEAEIDKEIDRKQDRLRLKDHKGEETDELHERPRYEARHRSHKDMKDRLSDRDTQEKAFGGYRTERKEKQHRDVEDFKRQKSKHDWLDEANGRGGNMKHSRDDKDSSNQRHRDDDRGRSSRK</sequence>
<evidence type="ECO:0000256" key="2">
    <source>
        <dbReference type="ARBA" id="ARBA00022884"/>
    </source>
</evidence>
<reference evidence="13 14" key="1">
    <citation type="journal article" date="2020" name="Nat. Food">
        <title>A phased Vanilla planifolia genome enables genetic improvement of flavour and production.</title>
        <authorList>
            <person name="Hasing T."/>
            <person name="Tang H."/>
            <person name="Brym M."/>
            <person name="Khazi F."/>
            <person name="Huang T."/>
            <person name="Chambers A.H."/>
        </authorList>
    </citation>
    <scope>NUCLEOTIDE SEQUENCE [LARGE SCALE GENOMIC DNA]</scope>
    <source>
        <tissue evidence="13">Leaf</tissue>
    </source>
</reference>
<keyword evidence="3" id="KW-0805">Transcription regulation</keyword>
<dbReference type="Gene3D" id="3.30.730.10">
    <property type="entry name" value="AP2/ERF domain"/>
    <property type="match status" value="1"/>
</dbReference>
<dbReference type="InterPro" id="IPR036955">
    <property type="entry name" value="AP2/ERF_dom_sf"/>
</dbReference>
<dbReference type="GO" id="GO:0003677">
    <property type="term" value="F:DNA binding"/>
    <property type="evidence" value="ECO:0007669"/>
    <property type="project" value="UniProtKB-KW"/>
</dbReference>
<keyword evidence="5" id="KW-0804">Transcription</keyword>
<dbReference type="InterPro" id="IPR035979">
    <property type="entry name" value="RBD_domain_sf"/>
</dbReference>
<dbReference type="PROSITE" id="PS51032">
    <property type="entry name" value="AP2_ERF"/>
    <property type="match status" value="1"/>
</dbReference>
<comment type="caution">
    <text evidence="13">The sequence shown here is derived from an EMBL/GenBank/DDBJ whole genome shotgun (WGS) entry which is preliminary data.</text>
</comment>
<dbReference type="InterPro" id="IPR001471">
    <property type="entry name" value="AP2/ERF_dom"/>
</dbReference>
<dbReference type="SUPFAM" id="SSF54171">
    <property type="entry name" value="DNA-binding domain"/>
    <property type="match status" value="1"/>
</dbReference>
<dbReference type="CDD" id="cd00018">
    <property type="entry name" value="AP2"/>
    <property type="match status" value="1"/>
</dbReference>
<dbReference type="PRINTS" id="PR00367">
    <property type="entry name" value="ETHRSPELEMNT"/>
</dbReference>
<dbReference type="Gene3D" id="3.30.1370.210">
    <property type="match status" value="1"/>
</dbReference>
<feature type="domain" description="C3H1-type" evidence="11">
    <location>
        <begin position="323"/>
        <end position="350"/>
    </location>
</feature>
<dbReference type="GO" id="GO:0005686">
    <property type="term" value="C:U2 snRNP"/>
    <property type="evidence" value="ECO:0007669"/>
    <property type="project" value="TreeGrafter"/>
</dbReference>
<evidence type="ECO:0000256" key="5">
    <source>
        <dbReference type="ARBA" id="ARBA00023163"/>
    </source>
</evidence>
<comment type="subcellular location">
    <subcellularLocation>
        <location evidence="1">Nucleus</location>
    </subcellularLocation>
</comment>
<evidence type="ECO:0000259" key="10">
    <source>
        <dbReference type="PROSITE" id="PS50102"/>
    </source>
</evidence>
<feature type="zinc finger region" description="C3H1-type" evidence="8">
    <location>
        <begin position="323"/>
        <end position="350"/>
    </location>
</feature>
<evidence type="ECO:0000256" key="1">
    <source>
        <dbReference type="ARBA" id="ARBA00004123"/>
    </source>
</evidence>
<feature type="domain" description="AP2/ERF" evidence="12">
    <location>
        <begin position="50"/>
        <end position="107"/>
    </location>
</feature>